<name>A0A9R1V4I5_LACSA</name>
<dbReference type="AlphaFoldDB" id="A0A9R1V4I5"/>
<gene>
    <name evidence="1" type="ORF">LSAT_V11C700379960</name>
</gene>
<dbReference type="Proteomes" id="UP000235145">
    <property type="component" value="Unassembled WGS sequence"/>
</dbReference>
<accession>A0A9R1V4I5</accession>
<keyword evidence="2" id="KW-1185">Reference proteome</keyword>
<proteinExistence type="predicted"/>
<organism evidence="1 2">
    <name type="scientific">Lactuca sativa</name>
    <name type="common">Garden lettuce</name>
    <dbReference type="NCBI Taxonomy" id="4236"/>
    <lineage>
        <taxon>Eukaryota</taxon>
        <taxon>Viridiplantae</taxon>
        <taxon>Streptophyta</taxon>
        <taxon>Embryophyta</taxon>
        <taxon>Tracheophyta</taxon>
        <taxon>Spermatophyta</taxon>
        <taxon>Magnoliopsida</taxon>
        <taxon>eudicotyledons</taxon>
        <taxon>Gunneridae</taxon>
        <taxon>Pentapetalae</taxon>
        <taxon>asterids</taxon>
        <taxon>campanulids</taxon>
        <taxon>Asterales</taxon>
        <taxon>Asteraceae</taxon>
        <taxon>Cichorioideae</taxon>
        <taxon>Cichorieae</taxon>
        <taxon>Lactucinae</taxon>
        <taxon>Lactuca</taxon>
    </lineage>
</organism>
<evidence type="ECO:0000313" key="1">
    <source>
        <dbReference type="EMBL" id="KAJ0198228.1"/>
    </source>
</evidence>
<dbReference type="EMBL" id="NBSK02000007">
    <property type="protein sequence ID" value="KAJ0198228.1"/>
    <property type="molecule type" value="Genomic_DNA"/>
</dbReference>
<evidence type="ECO:0000313" key="2">
    <source>
        <dbReference type="Proteomes" id="UP000235145"/>
    </source>
</evidence>
<reference evidence="1 2" key="1">
    <citation type="journal article" date="2017" name="Nat. Commun.">
        <title>Genome assembly with in vitro proximity ligation data and whole-genome triplication in lettuce.</title>
        <authorList>
            <person name="Reyes-Chin-Wo S."/>
            <person name="Wang Z."/>
            <person name="Yang X."/>
            <person name="Kozik A."/>
            <person name="Arikit S."/>
            <person name="Song C."/>
            <person name="Xia L."/>
            <person name="Froenicke L."/>
            <person name="Lavelle D.O."/>
            <person name="Truco M.J."/>
            <person name="Xia R."/>
            <person name="Zhu S."/>
            <person name="Xu C."/>
            <person name="Xu H."/>
            <person name="Xu X."/>
            <person name="Cox K."/>
            <person name="Korf I."/>
            <person name="Meyers B.C."/>
            <person name="Michelmore R.W."/>
        </authorList>
    </citation>
    <scope>NUCLEOTIDE SEQUENCE [LARGE SCALE GENOMIC DNA]</scope>
    <source>
        <strain evidence="2">cv. Salinas</strain>
        <tissue evidence="1">Seedlings</tissue>
    </source>
</reference>
<protein>
    <submittedName>
        <fullName evidence="1">Uncharacterized protein</fullName>
    </submittedName>
</protein>
<sequence>MAKLKIQGSKNLSPQDCPVVYLSNHQMQPSWHIRESDGHYVIKFDFVMTRLYGFPNRNMKIYSTQAYNKDFCEMDKPNSFRRAICCLLFIEFIARNHAAVVNIKTKGAKGDGKTDDSPIYIETEQKLMNNGDCIKLMAKA</sequence>
<comment type="caution">
    <text evidence="1">The sequence shown here is derived from an EMBL/GenBank/DDBJ whole genome shotgun (WGS) entry which is preliminary data.</text>
</comment>